<evidence type="ECO:0000256" key="1">
    <source>
        <dbReference type="ARBA" id="ARBA00005474"/>
    </source>
</evidence>
<dbReference type="InterPro" id="IPR004883">
    <property type="entry name" value="LOB"/>
</dbReference>
<dbReference type="Proteomes" id="UP000325315">
    <property type="component" value="Unassembled WGS sequence"/>
</dbReference>
<evidence type="ECO:0000313" key="4">
    <source>
        <dbReference type="Proteomes" id="UP000325315"/>
    </source>
</evidence>
<dbReference type="EMBL" id="SMMG02000004">
    <property type="protein sequence ID" value="KAA3478581.1"/>
    <property type="molecule type" value="Genomic_DNA"/>
</dbReference>
<reference evidence="4" key="1">
    <citation type="journal article" date="2019" name="Plant Biotechnol. J.">
        <title>Genome sequencing of the Australian wild diploid species Gossypium australe highlights disease resistance and delayed gland morphogenesis.</title>
        <authorList>
            <person name="Cai Y."/>
            <person name="Cai X."/>
            <person name="Wang Q."/>
            <person name="Wang P."/>
            <person name="Zhang Y."/>
            <person name="Cai C."/>
            <person name="Xu Y."/>
            <person name="Wang K."/>
            <person name="Zhou Z."/>
            <person name="Wang C."/>
            <person name="Geng S."/>
            <person name="Li B."/>
            <person name="Dong Q."/>
            <person name="Hou Y."/>
            <person name="Wang H."/>
            <person name="Ai P."/>
            <person name="Liu Z."/>
            <person name="Yi F."/>
            <person name="Sun M."/>
            <person name="An G."/>
            <person name="Cheng J."/>
            <person name="Zhang Y."/>
            <person name="Shi Q."/>
            <person name="Xie Y."/>
            <person name="Shi X."/>
            <person name="Chang Y."/>
            <person name="Huang F."/>
            <person name="Chen Y."/>
            <person name="Hong S."/>
            <person name="Mi L."/>
            <person name="Sun Q."/>
            <person name="Zhang L."/>
            <person name="Zhou B."/>
            <person name="Peng R."/>
            <person name="Zhang X."/>
            <person name="Liu F."/>
        </authorList>
    </citation>
    <scope>NUCLEOTIDE SEQUENCE [LARGE SCALE GENOMIC DNA]</scope>
    <source>
        <strain evidence="4">cv. PA1801</strain>
    </source>
</reference>
<comment type="similarity">
    <text evidence="1">Belongs to the LOB domain-containing protein family.</text>
</comment>
<gene>
    <name evidence="3" type="ORF">EPI10_012370</name>
</gene>
<dbReference type="OrthoDB" id="1893065at2759"/>
<dbReference type="PANTHER" id="PTHR31301:SF67">
    <property type="entry name" value="LOB DOMAIN-CONTAINING PROTEIN 22"/>
    <property type="match status" value="1"/>
</dbReference>
<dbReference type="PANTHER" id="PTHR31301">
    <property type="entry name" value="LOB DOMAIN-CONTAINING PROTEIN 4-RELATED"/>
    <property type="match status" value="1"/>
</dbReference>
<comment type="caution">
    <text evidence="3">The sequence shown here is derived from an EMBL/GenBank/DDBJ whole genome shotgun (WGS) entry which is preliminary data.</text>
</comment>
<dbReference type="AlphaFoldDB" id="A0A5B6W9W4"/>
<organism evidence="3 4">
    <name type="scientific">Gossypium australe</name>
    <dbReference type="NCBI Taxonomy" id="47621"/>
    <lineage>
        <taxon>Eukaryota</taxon>
        <taxon>Viridiplantae</taxon>
        <taxon>Streptophyta</taxon>
        <taxon>Embryophyta</taxon>
        <taxon>Tracheophyta</taxon>
        <taxon>Spermatophyta</taxon>
        <taxon>Magnoliopsida</taxon>
        <taxon>eudicotyledons</taxon>
        <taxon>Gunneridae</taxon>
        <taxon>Pentapetalae</taxon>
        <taxon>rosids</taxon>
        <taxon>malvids</taxon>
        <taxon>Malvales</taxon>
        <taxon>Malvaceae</taxon>
        <taxon>Malvoideae</taxon>
        <taxon>Gossypium</taxon>
    </lineage>
</organism>
<sequence length="170" mass="19565">MSISTSSNTAVATEDCSACKYQRRRCPADCPFAPYFPHDREQQFKNMHKLFGMVNVIKLIRTLKDPSKKDIAMRTIVVESDMRAKDPVGGCYRLIQELQHQIECKQAELDQIYYTIANCRAQNAHRLQMQTQKIDDGDNCQMMKKLPLIEFETEKLANLSIKSDDNIGEK</sequence>
<keyword evidence="4" id="KW-1185">Reference proteome</keyword>
<accession>A0A5B6W9W4</accession>
<evidence type="ECO:0000259" key="2">
    <source>
        <dbReference type="PROSITE" id="PS50891"/>
    </source>
</evidence>
<proteinExistence type="inferred from homology"/>
<name>A0A5B6W9W4_9ROSI</name>
<feature type="domain" description="LOB" evidence="2">
    <location>
        <begin position="14"/>
        <end position="116"/>
    </location>
</feature>
<dbReference type="Pfam" id="PF03195">
    <property type="entry name" value="LOB"/>
    <property type="match status" value="1"/>
</dbReference>
<dbReference type="PROSITE" id="PS50891">
    <property type="entry name" value="LOB"/>
    <property type="match status" value="1"/>
</dbReference>
<evidence type="ECO:0000313" key="3">
    <source>
        <dbReference type="EMBL" id="KAA3478581.1"/>
    </source>
</evidence>
<protein>
    <submittedName>
        <fullName evidence="3">LOB domain-containing protein 22-like</fullName>
    </submittedName>
</protein>